<feature type="coiled-coil region" evidence="1">
    <location>
        <begin position="146"/>
        <end position="173"/>
    </location>
</feature>
<sequence length="177" mass="20368">MESIDKHLPLLGLRSQYHKYSKDKKLRKLFLYYPFNNDRYEKAKRGEQQTAQNVLNFRHSAQKYKAKAASDLVKEKERSQQALPERMTKATQLEDDLASTECSKPELQHMLVILEHQIKKSEEASKLTWQSLQDCKLEIVVKVGEIEGLGSDVEKLKADLTVAKQEAAAAKQRIVKI</sequence>
<evidence type="ECO:0000313" key="2">
    <source>
        <dbReference type="EMBL" id="KAG9187363.1"/>
    </source>
</evidence>
<keyword evidence="1" id="KW-0175">Coiled coil</keyword>
<name>A0AAD4I6C4_9PLEO</name>
<accession>A0AAD4I6C4</accession>
<dbReference type="Proteomes" id="UP001199106">
    <property type="component" value="Unassembled WGS sequence"/>
</dbReference>
<dbReference type="EMBL" id="JAANER010000007">
    <property type="protein sequence ID" value="KAG9187363.1"/>
    <property type="molecule type" value="Genomic_DNA"/>
</dbReference>
<dbReference type="AlphaFoldDB" id="A0AAD4I6C4"/>
<organism evidence="2 3">
    <name type="scientific">Alternaria panax</name>
    <dbReference type="NCBI Taxonomy" id="48097"/>
    <lineage>
        <taxon>Eukaryota</taxon>
        <taxon>Fungi</taxon>
        <taxon>Dikarya</taxon>
        <taxon>Ascomycota</taxon>
        <taxon>Pezizomycotina</taxon>
        <taxon>Dothideomycetes</taxon>
        <taxon>Pleosporomycetidae</taxon>
        <taxon>Pleosporales</taxon>
        <taxon>Pleosporineae</taxon>
        <taxon>Pleosporaceae</taxon>
        <taxon>Alternaria</taxon>
        <taxon>Alternaria sect. Panax</taxon>
    </lineage>
</organism>
<gene>
    <name evidence="2" type="ORF">G6011_05234</name>
</gene>
<protein>
    <submittedName>
        <fullName evidence="2">Uncharacterized protein</fullName>
    </submittedName>
</protein>
<evidence type="ECO:0000256" key="1">
    <source>
        <dbReference type="SAM" id="Coils"/>
    </source>
</evidence>
<reference evidence="2" key="1">
    <citation type="submission" date="2021-07" db="EMBL/GenBank/DDBJ databases">
        <title>Genome Resource of American Ginseng Black Spot Pathogen Alternaria panax.</title>
        <authorList>
            <person name="Qiu C."/>
            <person name="Wang W."/>
            <person name="Liu Z."/>
        </authorList>
    </citation>
    <scope>NUCLEOTIDE SEQUENCE</scope>
    <source>
        <strain evidence="2">BNCC115425</strain>
    </source>
</reference>
<proteinExistence type="predicted"/>
<evidence type="ECO:0000313" key="3">
    <source>
        <dbReference type="Proteomes" id="UP001199106"/>
    </source>
</evidence>
<keyword evidence="3" id="KW-1185">Reference proteome</keyword>
<comment type="caution">
    <text evidence="2">The sequence shown here is derived from an EMBL/GenBank/DDBJ whole genome shotgun (WGS) entry which is preliminary data.</text>
</comment>